<sequence>MSLGISWVRKINALLGGILAEMPPFTFCFFWNNMNTSLCFYVQCMDIETKAFDFMLSSARTVAWT</sequence>
<proteinExistence type="predicted"/>
<comment type="caution">
    <text evidence="1">The sequence shown here is derived from an EMBL/GenBank/DDBJ whole genome shotgun (WGS) entry which is preliminary data.</text>
</comment>
<reference evidence="1" key="1">
    <citation type="submission" date="2017-05" db="EMBL/GenBank/DDBJ databases">
        <authorList>
            <person name="Varghese N."/>
            <person name="Submissions S."/>
        </authorList>
    </citation>
    <scope>NUCLEOTIDE SEQUENCE</scope>
    <source>
        <strain evidence="1">DSM 45262</strain>
    </source>
</reference>
<protein>
    <submittedName>
        <fullName evidence="1">Uncharacterized protein</fullName>
    </submittedName>
</protein>
<dbReference type="EMBL" id="FXTU01000012">
    <property type="protein sequence ID" value="SMP35110.1"/>
    <property type="molecule type" value="Genomic_DNA"/>
</dbReference>
<gene>
    <name evidence="1" type="ORF">SAMN06265361_11272</name>
</gene>
<evidence type="ECO:0000313" key="2">
    <source>
        <dbReference type="Proteomes" id="UP001157946"/>
    </source>
</evidence>
<organism evidence="1 2">
    <name type="scientific">Laceyella tengchongensis</name>
    <dbReference type="NCBI Taxonomy" id="574699"/>
    <lineage>
        <taxon>Bacteria</taxon>
        <taxon>Bacillati</taxon>
        <taxon>Bacillota</taxon>
        <taxon>Bacilli</taxon>
        <taxon>Bacillales</taxon>
        <taxon>Thermoactinomycetaceae</taxon>
        <taxon>Laceyella</taxon>
    </lineage>
</organism>
<accession>A0AA46AH32</accession>
<dbReference type="Proteomes" id="UP001157946">
    <property type="component" value="Unassembled WGS sequence"/>
</dbReference>
<evidence type="ECO:0000313" key="1">
    <source>
        <dbReference type="EMBL" id="SMP35110.1"/>
    </source>
</evidence>
<dbReference type="AlphaFoldDB" id="A0AA46AH32"/>
<keyword evidence="2" id="KW-1185">Reference proteome</keyword>
<name>A0AA46AH32_9BACL</name>